<proteinExistence type="predicted"/>
<dbReference type="InterPro" id="IPR053898">
    <property type="entry name" value="SHLD1_C"/>
</dbReference>
<protein>
    <recommendedName>
        <fullName evidence="1">Shieldin complex subunit 1 C-terminal domain-containing protein</fullName>
    </recommendedName>
</protein>
<name>A0A401NQR1_SCYTO</name>
<dbReference type="AlphaFoldDB" id="A0A401NQR1"/>
<evidence type="ECO:0000313" key="2">
    <source>
        <dbReference type="EMBL" id="GCB63182.1"/>
    </source>
</evidence>
<sequence>MPTVNIDSDCPNSESGISSFEAAELHSSNEDEHGRINITQTMEDFFKDTEQRKLLESNPVSKQIAHLLTSKISQLKKEGGSQYLLRSFQMALVLFNRHGAIIFKKETIKGEHFSSVNSADNAAEFNPLPGLSNDVVSFILQEISK</sequence>
<keyword evidence="3" id="KW-1185">Reference proteome</keyword>
<dbReference type="GO" id="GO:2001032">
    <property type="term" value="P:regulation of double-strand break repair via nonhomologous end joining"/>
    <property type="evidence" value="ECO:0007669"/>
    <property type="project" value="InterPro"/>
</dbReference>
<evidence type="ECO:0000313" key="3">
    <source>
        <dbReference type="Proteomes" id="UP000288216"/>
    </source>
</evidence>
<comment type="caution">
    <text evidence="2">The sequence shown here is derived from an EMBL/GenBank/DDBJ whole genome shotgun (WGS) entry which is preliminary data.</text>
</comment>
<dbReference type="OrthoDB" id="9446682at2759"/>
<dbReference type="Proteomes" id="UP000288216">
    <property type="component" value="Unassembled WGS sequence"/>
</dbReference>
<dbReference type="EMBL" id="BFAA01005311">
    <property type="protein sequence ID" value="GCB63182.1"/>
    <property type="molecule type" value="Genomic_DNA"/>
</dbReference>
<dbReference type="InterPro" id="IPR027821">
    <property type="entry name" value="SHLD1"/>
</dbReference>
<organism evidence="2 3">
    <name type="scientific">Scyliorhinus torazame</name>
    <name type="common">Cloudy catshark</name>
    <name type="synonym">Catulus torazame</name>
    <dbReference type="NCBI Taxonomy" id="75743"/>
    <lineage>
        <taxon>Eukaryota</taxon>
        <taxon>Metazoa</taxon>
        <taxon>Chordata</taxon>
        <taxon>Craniata</taxon>
        <taxon>Vertebrata</taxon>
        <taxon>Chondrichthyes</taxon>
        <taxon>Elasmobranchii</taxon>
        <taxon>Galeomorphii</taxon>
        <taxon>Galeoidea</taxon>
        <taxon>Carcharhiniformes</taxon>
        <taxon>Scyliorhinidae</taxon>
        <taxon>Scyliorhinus</taxon>
    </lineage>
</organism>
<evidence type="ECO:0000259" key="1">
    <source>
        <dbReference type="Pfam" id="PF15021"/>
    </source>
</evidence>
<dbReference type="Pfam" id="PF15021">
    <property type="entry name" value="SHLD1_C"/>
    <property type="match status" value="1"/>
</dbReference>
<dbReference type="STRING" id="75743.A0A401NQR1"/>
<dbReference type="PANTHER" id="PTHR36863:SF1">
    <property type="entry name" value="SHIELDIN COMPLEX SUBUNIT 1"/>
    <property type="match status" value="1"/>
</dbReference>
<gene>
    <name evidence="2" type="ORF">scyTo_0011578</name>
</gene>
<dbReference type="PANTHER" id="PTHR36863">
    <property type="entry name" value="SHIELDIN COMPLEX SUBUNIT 1"/>
    <property type="match status" value="1"/>
</dbReference>
<feature type="domain" description="Shieldin complex subunit 1 C-terminal" evidence="1">
    <location>
        <begin position="36"/>
        <end position="142"/>
    </location>
</feature>
<reference evidence="2 3" key="1">
    <citation type="journal article" date="2018" name="Nat. Ecol. Evol.">
        <title>Shark genomes provide insights into elasmobranch evolution and the origin of vertebrates.</title>
        <authorList>
            <person name="Hara Y"/>
            <person name="Yamaguchi K"/>
            <person name="Onimaru K"/>
            <person name="Kadota M"/>
            <person name="Koyanagi M"/>
            <person name="Keeley SD"/>
            <person name="Tatsumi K"/>
            <person name="Tanaka K"/>
            <person name="Motone F"/>
            <person name="Kageyama Y"/>
            <person name="Nozu R"/>
            <person name="Adachi N"/>
            <person name="Nishimura O"/>
            <person name="Nakagawa R"/>
            <person name="Tanegashima C"/>
            <person name="Kiyatake I"/>
            <person name="Matsumoto R"/>
            <person name="Murakumo K"/>
            <person name="Nishida K"/>
            <person name="Terakita A"/>
            <person name="Kuratani S"/>
            <person name="Sato K"/>
            <person name="Hyodo S Kuraku.S."/>
        </authorList>
    </citation>
    <scope>NUCLEOTIDE SEQUENCE [LARGE SCALE GENOMIC DNA]</scope>
</reference>
<accession>A0A401NQR1</accession>